<protein>
    <submittedName>
        <fullName evidence="2">Uncharacterized protein</fullName>
    </submittedName>
</protein>
<evidence type="ECO:0000313" key="2">
    <source>
        <dbReference type="EMBL" id="GAH31437.1"/>
    </source>
</evidence>
<keyword evidence="1" id="KW-1133">Transmembrane helix</keyword>
<feature type="transmembrane region" description="Helical" evidence="1">
    <location>
        <begin position="6"/>
        <end position="27"/>
    </location>
</feature>
<organism evidence="2">
    <name type="scientific">marine sediment metagenome</name>
    <dbReference type="NCBI Taxonomy" id="412755"/>
    <lineage>
        <taxon>unclassified sequences</taxon>
        <taxon>metagenomes</taxon>
        <taxon>ecological metagenomes</taxon>
    </lineage>
</organism>
<proteinExistence type="predicted"/>
<name>X1EFN4_9ZZZZ</name>
<keyword evidence="1" id="KW-0812">Transmembrane</keyword>
<gene>
    <name evidence="2" type="ORF">S03H2_25120</name>
</gene>
<comment type="caution">
    <text evidence="2">The sequence shown here is derived from an EMBL/GenBank/DDBJ whole genome shotgun (WGS) entry which is preliminary data.</text>
</comment>
<reference evidence="2" key="1">
    <citation type="journal article" date="2014" name="Front. Microbiol.">
        <title>High frequency of phylogenetically diverse reductive dehalogenase-homologous genes in deep subseafloor sedimentary metagenomes.</title>
        <authorList>
            <person name="Kawai M."/>
            <person name="Futagami T."/>
            <person name="Toyoda A."/>
            <person name="Takaki Y."/>
            <person name="Nishi S."/>
            <person name="Hori S."/>
            <person name="Arai W."/>
            <person name="Tsubouchi T."/>
            <person name="Morono Y."/>
            <person name="Uchiyama I."/>
            <person name="Ito T."/>
            <person name="Fujiyama A."/>
            <person name="Inagaki F."/>
            <person name="Takami H."/>
        </authorList>
    </citation>
    <scope>NUCLEOTIDE SEQUENCE</scope>
    <source>
        <strain evidence="2">Expedition CK06-06</strain>
    </source>
</reference>
<evidence type="ECO:0000256" key="1">
    <source>
        <dbReference type="SAM" id="Phobius"/>
    </source>
</evidence>
<dbReference type="EMBL" id="BARU01014127">
    <property type="protein sequence ID" value="GAH31437.1"/>
    <property type="molecule type" value="Genomic_DNA"/>
</dbReference>
<dbReference type="AlphaFoldDB" id="X1EFN4"/>
<feature type="non-terminal residue" evidence="2">
    <location>
        <position position="62"/>
    </location>
</feature>
<accession>X1EFN4</accession>
<keyword evidence="1" id="KW-0472">Membrane</keyword>
<sequence length="62" mass="7066">MNTINIAIIIIVAITALFSILEMLLLYSFNSFYYSHGPLITRGEIIIKGCFKEILNRLENMA</sequence>